<keyword evidence="3" id="KW-0812">Transmembrane</keyword>
<feature type="transmembrane region" description="Helical" evidence="3">
    <location>
        <begin position="427"/>
        <end position="451"/>
    </location>
</feature>
<name>A0ABR0RCL0_9EURO</name>
<comment type="caution">
    <text evidence="4">The sequence shown here is derived from an EMBL/GenBank/DDBJ whole genome shotgun (WGS) entry which is preliminary data.</text>
</comment>
<feature type="transmembrane region" description="Helical" evidence="3">
    <location>
        <begin position="348"/>
        <end position="372"/>
    </location>
</feature>
<dbReference type="PANTHER" id="PTHR36840:SF1">
    <property type="entry name" value="BLL5714 PROTEIN"/>
    <property type="match status" value="1"/>
</dbReference>
<feature type="compositionally biased region" description="Polar residues" evidence="2">
    <location>
        <begin position="181"/>
        <end position="196"/>
    </location>
</feature>
<feature type="coiled-coil region" evidence="1">
    <location>
        <begin position="119"/>
        <end position="153"/>
    </location>
</feature>
<dbReference type="PANTHER" id="PTHR36840">
    <property type="entry name" value="BLL5714 PROTEIN"/>
    <property type="match status" value="1"/>
</dbReference>
<evidence type="ECO:0000256" key="2">
    <source>
        <dbReference type="SAM" id="MobiDB-lite"/>
    </source>
</evidence>
<dbReference type="RefSeq" id="XP_064726047.1">
    <property type="nucleotide sequence ID" value="XM_064877939.1"/>
</dbReference>
<feature type="transmembrane region" description="Helical" evidence="3">
    <location>
        <begin position="525"/>
        <end position="547"/>
    </location>
</feature>
<accession>A0ABR0RCL0</accession>
<dbReference type="Pfam" id="PF06772">
    <property type="entry name" value="LtrA"/>
    <property type="match status" value="2"/>
</dbReference>
<proteinExistence type="predicted"/>
<dbReference type="Proteomes" id="UP001334248">
    <property type="component" value="Unassembled WGS sequence"/>
</dbReference>
<feature type="transmembrane region" description="Helical" evidence="3">
    <location>
        <begin position="472"/>
        <end position="491"/>
    </location>
</feature>
<evidence type="ECO:0000256" key="3">
    <source>
        <dbReference type="SAM" id="Phobius"/>
    </source>
</evidence>
<evidence type="ECO:0000256" key="1">
    <source>
        <dbReference type="SAM" id="Coils"/>
    </source>
</evidence>
<sequence>MADPEQELNEKQESTFHTREMSATLPEAPKPQLQASSHHHHLPFHHHAHRRHRLQHLVHPSGRHLHIVHHPTEVEQKRLELAKDENYCHGNCNYDVVIYGTPEHLSAIRDVQDHHLSRRDSLRQKNAELFEEFDDLHETLDHLNDELSRLTDHAVALDASFNKFGYHAHIRTKDDIEASSLHSDSGTEVGGSSANSAEARHKDRSLEPIRFWKTPTIRQYIHKGLIWRSARSGEVGTFELFTDLIYVGVIDMVGEVAVIHASASTFVNFLILFSLAYKIWSDLTVMVNWFEVEDCLLPHAAALRGIVSNGLQLLIPMIRGALFSNALVGIAASALYIAAVHLKYPYNLAPLFVGLFVDYTGGFVLLAAIMYFRAKEGCSATCNKLAKLFEFVPAINIEHRVERTSAFTTLVFGYSILKSLYQSHAHVGVNAFLGKGILVVIQAFVIMWLYFDIDAWAIHVHAIRRHWMSSSIWIVAHLPLSGAFILASSTLTDLVLAHDSVNSNIEDLAEAYVSRSVEELEQPMRWFYCGGLATTLLCMSIISTTHIHKKVHNPRISKAIRLAVRLAVSTAIACLPLVHHLTSLSLLGTTTSLFVFVLTMDVFGNSCPGEKFWTGGYANCPETRCKYTAKLKIGRRRRAELEKKILRGEEVKLEDAVGRSRAESMSSQTTLDVGEEWHGGHL</sequence>
<feature type="region of interest" description="Disordered" evidence="2">
    <location>
        <begin position="181"/>
        <end position="201"/>
    </location>
</feature>
<feature type="transmembrane region" description="Helical" evidence="3">
    <location>
        <begin position="559"/>
        <end position="578"/>
    </location>
</feature>
<keyword evidence="3" id="KW-0472">Membrane</keyword>
<dbReference type="GeneID" id="90002995"/>
<evidence type="ECO:0000313" key="4">
    <source>
        <dbReference type="EMBL" id="KAK5937957.1"/>
    </source>
</evidence>
<protein>
    <submittedName>
        <fullName evidence="4">Uncharacterized protein</fullName>
    </submittedName>
</protein>
<keyword evidence="5" id="KW-1185">Reference proteome</keyword>
<organism evidence="4 5">
    <name type="scientific">Knufia obscura</name>
    <dbReference type="NCBI Taxonomy" id="1635080"/>
    <lineage>
        <taxon>Eukaryota</taxon>
        <taxon>Fungi</taxon>
        <taxon>Dikarya</taxon>
        <taxon>Ascomycota</taxon>
        <taxon>Pezizomycotina</taxon>
        <taxon>Eurotiomycetes</taxon>
        <taxon>Chaetothyriomycetidae</taxon>
        <taxon>Chaetothyriales</taxon>
        <taxon>Trichomeriaceae</taxon>
        <taxon>Knufia</taxon>
    </lineage>
</organism>
<keyword evidence="3" id="KW-1133">Transmembrane helix</keyword>
<reference evidence="4 5" key="1">
    <citation type="journal article" date="2023" name="Res Sq">
        <title>Genomic and morphological characterization of Knufia obscura isolated from the Mars 2020 spacecraft assembly facility.</title>
        <authorList>
            <person name="Chander A.M."/>
            <person name="Teixeira M.M."/>
            <person name="Singh N.K."/>
            <person name="Williams M.P."/>
            <person name="Parker C.W."/>
            <person name="Leo P."/>
            <person name="Stajich J.E."/>
            <person name="Torok T."/>
            <person name="Tighe S."/>
            <person name="Mason C.E."/>
            <person name="Venkateswaran K."/>
        </authorList>
    </citation>
    <scope>NUCLEOTIDE SEQUENCE [LARGE SCALE GENOMIC DNA]</scope>
    <source>
        <strain evidence="4 5">CCFEE 5817</strain>
    </source>
</reference>
<dbReference type="EMBL" id="JAVHJV010000014">
    <property type="protein sequence ID" value="KAK5937957.1"/>
    <property type="molecule type" value="Genomic_DNA"/>
</dbReference>
<evidence type="ECO:0000313" key="5">
    <source>
        <dbReference type="Proteomes" id="UP001334248"/>
    </source>
</evidence>
<dbReference type="InterPro" id="IPR010640">
    <property type="entry name" value="Low_temperature_requirement_A"/>
</dbReference>
<feature type="transmembrane region" description="Helical" evidence="3">
    <location>
        <begin position="322"/>
        <end position="342"/>
    </location>
</feature>
<gene>
    <name evidence="4" type="ORF">PMZ80_009546</name>
</gene>
<keyword evidence="1" id="KW-0175">Coiled coil</keyword>